<dbReference type="AlphaFoldDB" id="A0A4Z2IPV8"/>
<comment type="caution">
    <text evidence="1">The sequence shown here is derived from an EMBL/GenBank/DDBJ whole genome shotgun (WGS) entry which is preliminary data.</text>
</comment>
<accession>A0A4Z2IPV8</accession>
<name>A0A4Z2IPV8_9TELE</name>
<reference evidence="1 2" key="1">
    <citation type="submission" date="2019-03" db="EMBL/GenBank/DDBJ databases">
        <title>First draft genome of Liparis tanakae, snailfish: a comprehensive survey of snailfish specific genes.</title>
        <authorList>
            <person name="Kim W."/>
            <person name="Song I."/>
            <person name="Jeong J.-H."/>
            <person name="Kim D."/>
            <person name="Kim S."/>
            <person name="Ryu S."/>
            <person name="Song J.Y."/>
            <person name="Lee S.K."/>
        </authorList>
    </citation>
    <scope>NUCLEOTIDE SEQUENCE [LARGE SCALE GENOMIC DNA]</scope>
    <source>
        <tissue evidence="1">Muscle</tissue>
    </source>
</reference>
<dbReference type="Proteomes" id="UP000314294">
    <property type="component" value="Unassembled WGS sequence"/>
</dbReference>
<gene>
    <name evidence="1" type="ORF">EYF80_009750</name>
</gene>
<sequence>MELLSAQSEQLGLFQLLLQWTHGSSLVSLSSSPLEMVWLGVGATMVLETELIQYLCQILTNLFGAHGVGGGLLRGYNRRHQADRDSASMEGGTALDGERPVVVELEEGVWRKKEKEEHN</sequence>
<dbReference type="EMBL" id="SRLO01000059">
    <property type="protein sequence ID" value="TNN79935.1"/>
    <property type="molecule type" value="Genomic_DNA"/>
</dbReference>
<evidence type="ECO:0000313" key="2">
    <source>
        <dbReference type="Proteomes" id="UP000314294"/>
    </source>
</evidence>
<protein>
    <submittedName>
        <fullName evidence="1">Uncharacterized protein</fullName>
    </submittedName>
</protein>
<evidence type="ECO:0000313" key="1">
    <source>
        <dbReference type="EMBL" id="TNN79935.1"/>
    </source>
</evidence>
<proteinExistence type="predicted"/>
<organism evidence="1 2">
    <name type="scientific">Liparis tanakae</name>
    <name type="common">Tanaka's snailfish</name>
    <dbReference type="NCBI Taxonomy" id="230148"/>
    <lineage>
        <taxon>Eukaryota</taxon>
        <taxon>Metazoa</taxon>
        <taxon>Chordata</taxon>
        <taxon>Craniata</taxon>
        <taxon>Vertebrata</taxon>
        <taxon>Euteleostomi</taxon>
        <taxon>Actinopterygii</taxon>
        <taxon>Neopterygii</taxon>
        <taxon>Teleostei</taxon>
        <taxon>Neoteleostei</taxon>
        <taxon>Acanthomorphata</taxon>
        <taxon>Eupercaria</taxon>
        <taxon>Perciformes</taxon>
        <taxon>Cottioidei</taxon>
        <taxon>Cottales</taxon>
        <taxon>Liparidae</taxon>
        <taxon>Liparis</taxon>
    </lineage>
</organism>
<keyword evidence="2" id="KW-1185">Reference proteome</keyword>